<protein>
    <submittedName>
        <fullName evidence="2">Uncharacterized protein</fullName>
    </submittedName>
</protein>
<gene>
    <name evidence="2" type="ORF">PHPALM_31921</name>
</gene>
<accession>A0A2P4X1C9</accession>
<sequence>MAHTRYTPGTSSRTDSEVQPQQNMLPTNLEMIVFLSDNRDLWDFTSFFCYEDTDGQSSE</sequence>
<reference evidence="2 3" key="1">
    <citation type="journal article" date="2017" name="Genome Biol. Evol.">
        <title>Phytophthora megakarya and P. palmivora, closely related causal agents of cacao black pod rot, underwent increases in genome sizes and gene numbers by different mechanisms.</title>
        <authorList>
            <person name="Ali S.S."/>
            <person name="Shao J."/>
            <person name="Lary D.J."/>
            <person name="Kronmiller B."/>
            <person name="Shen D."/>
            <person name="Strem M.D."/>
            <person name="Amoako-Attah I."/>
            <person name="Akrofi A.Y."/>
            <person name="Begoude B.A."/>
            <person name="Ten Hoopen G.M."/>
            <person name="Coulibaly K."/>
            <person name="Kebe B.I."/>
            <person name="Melnick R.L."/>
            <person name="Guiltinan M.J."/>
            <person name="Tyler B.M."/>
            <person name="Meinhardt L.W."/>
            <person name="Bailey B.A."/>
        </authorList>
    </citation>
    <scope>NUCLEOTIDE SEQUENCE [LARGE SCALE GENOMIC DNA]</scope>
    <source>
        <strain evidence="3">sbr112.9</strain>
    </source>
</reference>
<feature type="compositionally biased region" description="Polar residues" evidence="1">
    <location>
        <begin position="7"/>
        <end position="24"/>
    </location>
</feature>
<proteinExistence type="predicted"/>
<comment type="caution">
    <text evidence="2">The sequence shown here is derived from an EMBL/GenBank/DDBJ whole genome shotgun (WGS) entry which is preliminary data.</text>
</comment>
<evidence type="ECO:0000256" key="1">
    <source>
        <dbReference type="SAM" id="MobiDB-lite"/>
    </source>
</evidence>
<dbReference type="EMBL" id="NCKW01017199">
    <property type="protein sequence ID" value="POM59358.1"/>
    <property type="molecule type" value="Genomic_DNA"/>
</dbReference>
<evidence type="ECO:0000313" key="2">
    <source>
        <dbReference type="EMBL" id="POM59358.1"/>
    </source>
</evidence>
<name>A0A2P4X1C9_9STRA</name>
<organism evidence="2 3">
    <name type="scientific">Phytophthora palmivora</name>
    <dbReference type="NCBI Taxonomy" id="4796"/>
    <lineage>
        <taxon>Eukaryota</taxon>
        <taxon>Sar</taxon>
        <taxon>Stramenopiles</taxon>
        <taxon>Oomycota</taxon>
        <taxon>Peronosporomycetes</taxon>
        <taxon>Peronosporales</taxon>
        <taxon>Peronosporaceae</taxon>
        <taxon>Phytophthora</taxon>
    </lineage>
</organism>
<evidence type="ECO:0000313" key="3">
    <source>
        <dbReference type="Proteomes" id="UP000237271"/>
    </source>
</evidence>
<dbReference type="AlphaFoldDB" id="A0A2P4X1C9"/>
<feature type="region of interest" description="Disordered" evidence="1">
    <location>
        <begin position="1"/>
        <end position="24"/>
    </location>
</feature>
<keyword evidence="3" id="KW-1185">Reference proteome</keyword>
<dbReference type="Proteomes" id="UP000237271">
    <property type="component" value="Unassembled WGS sequence"/>
</dbReference>